<dbReference type="SFLD" id="SFLDS00019">
    <property type="entry name" value="Glutathione_Transferase_(cytos"/>
    <property type="match status" value="1"/>
</dbReference>
<proteinExistence type="predicted"/>
<sequence length="197" mass="21797">MYRVIGTVKSRAFRVMWMLEELGVPYNVMPAAPRSEEARKYNPLGKIPALVDGDDVLTDSVAIMTYLADKHSAVTAPAGTPARARQDAMTLWLIDELDAALWVNAKHTFVLPEKLRVSGLTPTLHKEFSRNIETFAGMLEAAGGDFIMGDQISLPDILAVHCFGWAFGAQFPAIPEAVKAYTKRLRARPQFRAAQDH</sequence>
<dbReference type="PANTHER" id="PTHR44051:SF8">
    <property type="entry name" value="GLUTATHIONE S-TRANSFERASE GSTA"/>
    <property type="match status" value="1"/>
</dbReference>
<name>A0ABW8UR80_9RHOB</name>
<keyword evidence="3" id="KW-1185">Reference proteome</keyword>
<dbReference type="PANTHER" id="PTHR44051">
    <property type="entry name" value="GLUTATHIONE S-TRANSFERASE-RELATED"/>
    <property type="match status" value="1"/>
</dbReference>
<dbReference type="RefSeq" id="WP_407591498.1">
    <property type="nucleotide sequence ID" value="NZ_JBHDIY010000002.1"/>
</dbReference>
<dbReference type="InterPro" id="IPR036282">
    <property type="entry name" value="Glutathione-S-Trfase_C_sf"/>
</dbReference>
<evidence type="ECO:0000313" key="2">
    <source>
        <dbReference type="EMBL" id="MFL4469628.1"/>
    </source>
</evidence>
<dbReference type="EMBL" id="JBHDIY010000002">
    <property type="protein sequence ID" value="MFL4469628.1"/>
    <property type="molecule type" value="Genomic_DNA"/>
</dbReference>
<dbReference type="InterPro" id="IPR040079">
    <property type="entry name" value="Glutathione_S-Trfase"/>
</dbReference>
<evidence type="ECO:0000259" key="1">
    <source>
        <dbReference type="PROSITE" id="PS50404"/>
    </source>
</evidence>
<dbReference type="Gene3D" id="3.40.30.10">
    <property type="entry name" value="Glutaredoxin"/>
    <property type="match status" value="1"/>
</dbReference>
<reference evidence="2 3" key="1">
    <citation type="submission" date="2024-08" db="EMBL/GenBank/DDBJ databases">
        <title>Tateyamaria sp. nov., isolated from marine algae.</title>
        <authorList>
            <person name="Choi B.J."/>
            <person name="Kim J.M."/>
            <person name="Lee J.K."/>
            <person name="Choi D.G."/>
            <person name="Bayburt H."/>
            <person name="Baek J.H."/>
            <person name="Han D.M."/>
            <person name="Jeon C.O."/>
        </authorList>
    </citation>
    <scope>NUCLEOTIDE SEQUENCE [LARGE SCALE GENOMIC DNA]</scope>
    <source>
        <strain evidence="2 3">KMU-156</strain>
    </source>
</reference>
<dbReference type="SFLD" id="SFLDG00358">
    <property type="entry name" value="Main_(cytGST)"/>
    <property type="match status" value="1"/>
</dbReference>
<dbReference type="InterPro" id="IPR036249">
    <property type="entry name" value="Thioredoxin-like_sf"/>
</dbReference>
<dbReference type="PROSITE" id="PS50404">
    <property type="entry name" value="GST_NTER"/>
    <property type="match status" value="1"/>
</dbReference>
<gene>
    <name evidence="2" type="ORF">ACERZ8_07020</name>
</gene>
<dbReference type="Gene3D" id="1.20.1050.10">
    <property type="match status" value="1"/>
</dbReference>
<dbReference type="Pfam" id="PF13409">
    <property type="entry name" value="GST_N_2"/>
    <property type="match status" value="1"/>
</dbReference>
<evidence type="ECO:0000313" key="3">
    <source>
        <dbReference type="Proteomes" id="UP001627408"/>
    </source>
</evidence>
<comment type="caution">
    <text evidence="2">The sequence shown here is derived from an EMBL/GenBank/DDBJ whole genome shotgun (WGS) entry which is preliminary data.</text>
</comment>
<protein>
    <submittedName>
        <fullName evidence="2">Glutathione S-transferase family protein</fullName>
    </submittedName>
</protein>
<dbReference type="InterPro" id="IPR004045">
    <property type="entry name" value="Glutathione_S-Trfase_N"/>
</dbReference>
<organism evidence="2 3">
    <name type="scientific">Tateyamaria armeniaca</name>
    <dbReference type="NCBI Taxonomy" id="2518930"/>
    <lineage>
        <taxon>Bacteria</taxon>
        <taxon>Pseudomonadati</taxon>
        <taxon>Pseudomonadota</taxon>
        <taxon>Alphaproteobacteria</taxon>
        <taxon>Rhodobacterales</taxon>
        <taxon>Roseobacteraceae</taxon>
        <taxon>Tateyamaria</taxon>
    </lineage>
</organism>
<accession>A0ABW8UR80</accession>
<dbReference type="Proteomes" id="UP001627408">
    <property type="component" value="Unassembled WGS sequence"/>
</dbReference>
<dbReference type="SUPFAM" id="SSF52833">
    <property type="entry name" value="Thioredoxin-like"/>
    <property type="match status" value="1"/>
</dbReference>
<dbReference type="CDD" id="cd03046">
    <property type="entry name" value="GST_N_GTT1_like"/>
    <property type="match status" value="1"/>
</dbReference>
<feature type="domain" description="GST N-terminal" evidence="1">
    <location>
        <begin position="1"/>
        <end position="75"/>
    </location>
</feature>
<dbReference type="SUPFAM" id="SSF47616">
    <property type="entry name" value="GST C-terminal domain-like"/>
    <property type="match status" value="1"/>
</dbReference>